<protein>
    <submittedName>
        <fullName evidence="2">(4Fe-4S)-binding protein</fullName>
    </submittedName>
</protein>
<proteinExistence type="predicted"/>
<dbReference type="EMBL" id="JAUHJS010000006">
    <property type="protein sequence ID" value="MDN4166413.1"/>
    <property type="molecule type" value="Genomic_DNA"/>
</dbReference>
<dbReference type="Proteomes" id="UP001168552">
    <property type="component" value="Unassembled WGS sequence"/>
</dbReference>
<feature type="domain" description="Divergent 4Fe-4S mono-cluster" evidence="1">
    <location>
        <begin position="8"/>
        <end position="71"/>
    </location>
</feature>
<evidence type="ECO:0000313" key="2">
    <source>
        <dbReference type="EMBL" id="MDN4166413.1"/>
    </source>
</evidence>
<evidence type="ECO:0000313" key="3">
    <source>
        <dbReference type="Proteomes" id="UP001168552"/>
    </source>
</evidence>
<dbReference type="RefSeq" id="WP_320004949.1">
    <property type="nucleotide sequence ID" value="NZ_JAUHJS010000006.1"/>
</dbReference>
<name>A0ABT8F805_9BACT</name>
<accession>A0ABT8F805</accession>
<comment type="caution">
    <text evidence="2">The sequence shown here is derived from an EMBL/GenBank/DDBJ whole genome shotgun (WGS) entry which is preliminary data.</text>
</comment>
<keyword evidence="3" id="KW-1185">Reference proteome</keyword>
<organism evidence="2 3">
    <name type="scientific">Shiella aurantiaca</name>
    <dbReference type="NCBI Taxonomy" id="3058365"/>
    <lineage>
        <taxon>Bacteria</taxon>
        <taxon>Pseudomonadati</taxon>
        <taxon>Bacteroidota</taxon>
        <taxon>Cytophagia</taxon>
        <taxon>Cytophagales</taxon>
        <taxon>Shiellaceae</taxon>
        <taxon>Shiella</taxon>
    </lineage>
</organism>
<sequence length="71" mass="7871">MSEEIKEYNNGEVTVIWKAELCQHSGNCVRGLGKVFNPKARPWIDVSQGTSAEIVETVHRCPSGALTIKEK</sequence>
<dbReference type="Pfam" id="PF06902">
    <property type="entry name" value="Fer4_19"/>
    <property type="match status" value="1"/>
</dbReference>
<gene>
    <name evidence="2" type="ORF">QWY31_12955</name>
</gene>
<reference evidence="2" key="1">
    <citation type="submission" date="2023-06" db="EMBL/GenBank/DDBJ databases">
        <title>Cytophagales bacterium Strain LB-30, isolated from soil.</title>
        <authorList>
            <person name="Liu B."/>
        </authorList>
    </citation>
    <scope>NUCLEOTIDE SEQUENCE</scope>
    <source>
        <strain evidence="2">LB-30</strain>
    </source>
</reference>
<dbReference type="InterPro" id="IPR010693">
    <property type="entry name" value="Divergent_4Fe-4S_mono-cluster"/>
</dbReference>
<evidence type="ECO:0000259" key="1">
    <source>
        <dbReference type="Pfam" id="PF06902"/>
    </source>
</evidence>